<dbReference type="AlphaFoldDB" id="A0A1E3Q261"/>
<protein>
    <recommendedName>
        <fullName evidence="3">Reverse transcriptase Ty1/copia-type domain-containing protein</fullName>
    </recommendedName>
</protein>
<reference evidence="1 2" key="1">
    <citation type="journal article" date="2016" name="Proc. Natl. Acad. Sci. U.S.A.">
        <title>Comparative genomics of biotechnologically important yeasts.</title>
        <authorList>
            <person name="Riley R."/>
            <person name="Haridas S."/>
            <person name="Wolfe K.H."/>
            <person name="Lopes M.R."/>
            <person name="Hittinger C.T."/>
            <person name="Goeker M."/>
            <person name="Salamov A.A."/>
            <person name="Wisecaver J.H."/>
            <person name="Long T.M."/>
            <person name="Calvey C.H."/>
            <person name="Aerts A.L."/>
            <person name="Barry K.W."/>
            <person name="Choi C."/>
            <person name="Clum A."/>
            <person name="Coughlan A.Y."/>
            <person name="Deshpande S."/>
            <person name="Douglass A.P."/>
            <person name="Hanson S.J."/>
            <person name="Klenk H.-P."/>
            <person name="LaButti K.M."/>
            <person name="Lapidus A."/>
            <person name="Lindquist E.A."/>
            <person name="Lipzen A.M."/>
            <person name="Meier-Kolthoff J.P."/>
            <person name="Ohm R.A."/>
            <person name="Otillar R.P."/>
            <person name="Pangilinan J.L."/>
            <person name="Peng Y."/>
            <person name="Rokas A."/>
            <person name="Rosa C.A."/>
            <person name="Scheuner C."/>
            <person name="Sibirny A.A."/>
            <person name="Slot J.C."/>
            <person name="Stielow J.B."/>
            <person name="Sun H."/>
            <person name="Kurtzman C.P."/>
            <person name="Blackwell M."/>
            <person name="Grigoriev I.V."/>
            <person name="Jeffries T.W."/>
        </authorList>
    </citation>
    <scope>NUCLEOTIDE SEQUENCE [LARGE SCALE GENOMIC DNA]</scope>
    <source>
        <strain evidence="1 2">NRRL Y-11557</strain>
    </source>
</reference>
<accession>A0A1E3Q261</accession>
<sequence>MRYGNAAFNNDGTMEASVFAVKSAEDLDPKTFQEALNGADGDEWMKASEDEIKSLKENQTWVLVPRSQAEGRRVLTNKWVFRTKTDSSENLQRRKARLMVRLSISAN</sequence>
<gene>
    <name evidence="1" type="ORF">LIPSTDRAFT_73540</name>
</gene>
<dbReference type="EMBL" id="KV454297">
    <property type="protein sequence ID" value="ODQ71793.1"/>
    <property type="molecule type" value="Genomic_DNA"/>
</dbReference>
<keyword evidence="2" id="KW-1185">Reference proteome</keyword>
<dbReference type="OrthoDB" id="2640446at2759"/>
<dbReference type="STRING" id="675824.A0A1E3Q261"/>
<evidence type="ECO:0000313" key="1">
    <source>
        <dbReference type="EMBL" id="ODQ71793.1"/>
    </source>
</evidence>
<evidence type="ECO:0008006" key="3">
    <source>
        <dbReference type="Google" id="ProtNLM"/>
    </source>
</evidence>
<dbReference type="Proteomes" id="UP000094385">
    <property type="component" value="Unassembled WGS sequence"/>
</dbReference>
<evidence type="ECO:0000313" key="2">
    <source>
        <dbReference type="Proteomes" id="UP000094385"/>
    </source>
</evidence>
<name>A0A1E3Q261_LIPST</name>
<organism evidence="1 2">
    <name type="scientific">Lipomyces starkeyi NRRL Y-11557</name>
    <dbReference type="NCBI Taxonomy" id="675824"/>
    <lineage>
        <taxon>Eukaryota</taxon>
        <taxon>Fungi</taxon>
        <taxon>Dikarya</taxon>
        <taxon>Ascomycota</taxon>
        <taxon>Saccharomycotina</taxon>
        <taxon>Lipomycetes</taxon>
        <taxon>Lipomycetales</taxon>
        <taxon>Lipomycetaceae</taxon>
        <taxon>Lipomyces</taxon>
    </lineage>
</organism>
<proteinExistence type="predicted"/>